<gene>
    <name evidence="3" type="ORF">BSTOLATCC_MIC45630</name>
</gene>
<feature type="transmembrane region" description="Helical" evidence="1">
    <location>
        <begin position="175"/>
        <end position="196"/>
    </location>
</feature>
<keyword evidence="1" id="KW-1133">Transmembrane helix</keyword>
<dbReference type="PROSITE" id="PS50192">
    <property type="entry name" value="T_SNARE"/>
    <property type="match status" value="1"/>
</dbReference>
<dbReference type="SUPFAM" id="SSF58038">
    <property type="entry name" value="SNARE fusion complex"/>
    <property type="match status" value="1"/>
</dbReference>
<dbReference type="Pfam" id="PF05739">
    <property type="entry name" value="SNARE"/>
    <property type="match status" value="1"/>
</dbReference>
<dbReference type="EMBL" id="CAJZBQ010000045">
    <property type="protein sequence ID" value="CAG9328175.1"/>
    <property type="molecule type" value="Genomic_DNA"/>
</dbReference>
<comment type="caution">
    <text evidence="3">The sequence shown here is derived from an EMBL/GenBank/DDBJ whole genome shotgun (WGS) entry which is preliminary data.</text>
</comment>
<dbReference type="AlphaFoldDB" id="A0AAU9K2I4"/>
<dbReference type="InterPro" id="IPR000727">
    <property type="entry name" value="T_SNARE_dom"/>
</dbReference>
<protein>
    <recommendedName>
        <fullName evidence="2">t-SNARE coiled-coil homology domain-containing protein</fullName>
    </recommendedName>
</protein>
<evidence type="ECO:0000313" key="4">
    <source>
        <dbReference type="Proteomes" id="UP001162131"/>
    </source>
</evidence>
<evidence type="ECO:0000313" key="3">
    <source>
        <dbReference type="EMBL" id="CAG9328175.1"/>
    </source>
</evidence>
<accession>A0AAU9K2I4</accession>
<evidence type="ECO:0000256" key="1">
    <source>
        <dbReference type="SAM" id="Phobius"/>
    </source>
</evidence>
<keyword evidence="4" id="KW-1185">Reference proteome</keyword>
<keyword evidence="1" id="KW-0812">Transmembrane</keyword>
<feature type="domain" description="T-SNARE coiled-coil homology" evidence="2">
    <location>
        <begin position="103"/>
        <end position="165"/>
    </location>
</feature>
<reference evidence="3" key="1">
    <citation type="submission" date="2021-09" db="EMBL/GenBank/DDBJ databases">
        <authorList>
            <consortium name="AG Swart"/>
            <person name="Singh M."/>
            <person name="Singh A."/>
            <person name="Seah K."/>
            <person name="Emmerich C."/>
        </authorList>
    </citation>
    <scope>NUCLEOTIDE SEQUENCE</scope>
    <source>
        <strain evidence="3">ATCC30299</strain>
    </source>
</reference>
<proteinExistence type="predicted"/>
<dbReference type="Proteomes" id="UP001162131">
    <property type="component" value="Unassembled WGS sequence"/>
</dbReference>
<organism evidence="3 4">
    <name type="scientific">Blepharisma stoltei</name>
    <dbReference type="NCBI Taxonomy" id="1481888"/>
    <lineage>
        <taxon>Eukaryota</taxon>
        <taxon>Sar</taxon>
        <taxon>Alveolata</taxon>
        <taxon>Ciliophora</taxon>
        <taxon>Postciliodesmatophora</taxon>
        <taxon>Heterotrichea</taxon>
        <taxon>Heterotrichida</taxon>
        <taxon>Blepharismidae</taxon>
        <taxon>Blepharisma</taxon>
    </lineage>
</organism>
<name>A0AAU9K2I4_9CILI</name>
<dbReference type="Gene3D" id="1.20.5.110">
    <property type="match status" value="1"/>
</dbReference>
<evidence type="ECO:0000259" key="2">
    <source>
        <dbReference type="PROSITE" id="PS50192"/>
    </source>
</evidence>
<sequence>MKESSYKEPLLGSSVDQLSAEIKEDLSVLNFGSAKMTQKSQKEMMETIRSKLEKLNYINVSSNLEFKRKEQNYLELTKEYQELSRRTQPFQYQDALVRDDFNRPILEERNKQVSAIELKMMAVSELMKEASGLASLQDHSLNVVASNIDVANNNVNEGMQELSQARESQGTKIRILKCTLICVLVFIAILIPLAVFKYLV</sequence>
<keyword evidence="1" id="KW-0472">Membrane</keyword>